<dbReference type="EMBL" id="JAMZMK010000008">
    <property type="protein sequence ID" value="KAI7758303.1"/>
    <property type="molecule type" value="Genomic_DNA"/>
</dbReference>
<dbReference type="Proteomes" id="UP001206925">
    <property type="component" value="Unassembled WGS sequence"/>
</dbReference>
<sequence>MVQFMVWIQQSDGCNIILLESLTERSATFPEEAIVTPPVAETKAAADEDDDSDVDLFSEETEEEKNTVEDRAAVVKAFGKKKESGKSLVLMDIKHLSLGMIETDMQKLEEAVRSVQMEGLLWGASKLVPVGYGMVSRSYRSC</sequence>
<gene>
    <name evidence="5" type="ORF">M8C21_014665</name>
</gene>
<dbReference type="PANTHER" id="PTHR11595">
    <property type="entry name" value="EF-HAND AND COILED-COIL DOMAIN-CONTAINING FAMILY MEMBER"/>
    <property type="match status" value="1"/>
</dbReference>
<evidence type="ECO:0000256" key="3">
    <source>
        <dbReference type="ARBA" id="ARBA00022917"/>
    </source>
</evidence>
<keyword evidence="2" id="KW-0251">Elongation factor</keyword>
<dbReference type="GO" id="GO:0005853">
    <property type="term" value="C:eukaryotic translation elongation factor 1 complex"/>
    <property type="evidence" value="ECO:0007669"/>
    <property type="project" value="InterPro"/>
</dbReference>
<dbReference type="InterPro" id="IPR049720">
    <property type="entry name" value="EF1B_bsu/dsu"/>
</dbReference>
<protein>
    <recommendedName>
        <fullName evidence="4">Translation elongation factor EF1B beta/delta subunit guanine nucleotide exchange domain-containing protein</fullName>
    </recommendedName>
</protein>
<accession>A0AAD5DBT3</accession>
<dbReference type="Gene3D" id="3.30.70.60">
    <property type="match status" value="1"/>
</dbReference>
<dbReference type="InterPro" id="IPR036219">
    <property type="entry name" value="eEF-1beta-like_sf"/>
</dbReference>
<keyword evidence="3" id="KW-0648">Protein biosynthesis</keyword>
<dbReference type="InterPro" id="IPR014717">
    <property type="entry name" value="Transl_elong_EF1B/ribsomal_bS6"/>
</dbReference>
<feature type="domain" description="Translation elongation factor EF1B beta/delta subunit guanine nucleotide exchange" evidence="4">
    <location>
        <begin position="102"/>
        <end position="134"/>
    </location>
</feature>
<dbReference type="SUPFAM" id="SSF54984">
    <property type="entry name" value="eEF-1beta-like"/>
    <property type="match status" value="1"/>
</dbReference>
<reference evidence="5" key="1">
    <citation type="submission" date="2022-06" db="EMBL/GenBank/DDBJ databases">
        <title>Uncovering the hologenomic basis of an extraordinary plant invasion.</title>
        <authorList>
            <person name="Bieker V.C."/>
            <person name="Martin M.D."/>
            <person name="Gilbert T."/>
            <person name="Hodgins K."/>
            <person name="Battlay P."/>
            <person name="Petersen B."/>
            <person name="Wilson J."/>
        </authorList>
    </citation>
    <scope>NUCLEOTIDE SEQUENCE</scope>
    <source>
        <strain evidence="5">AA19_3_7</strain>
        <tissue evidence="5">Leaf</tissue>
    </source>
</reference>
<dbReference type="PANTHER" id="PTHR11595:SF87">
    <property type="entry name" value="TRANSLATION ELONGATION FACTOR EF1B_RIBOSOMAL PROTEIN S6"/>
    <property type="match status" value="1"/>
</dbReference>
<organism evidence="5 6">
    <name type="scientific">Ambrosia artemisiifolia</name>
    <name type="common">Common ragweed</name>
    <dbReference type="NCBI Taxonomy" id="4212"/>
    <lineage>
        <taxon>Eukaryota</taxon>
        <taxon>Viridiplantae</taxon>
        <taxon>Streptophyta</taxon>
        <taxon>Embryophyta</taxon>
        <taxon>Tracheophyta</taxon>
        <taxon>Spermatophyta</taxon>
        <taxon>Magnoliopsida</taxon>
        <taxon>eudicotyledons</taxon>
        <taxon>Gunneridae</taxon>
        <taxon>Pentapetalae</taxon>
        <taxon>asterids</taxon>
        <taxon>campanulids</taxon>
        <taxon>Asterales</taxon>
        <taxon>Asteraceae</taxon>
        <taxon>Asteroideae</taxon>
        <taxon>Heliantheae alliance</taxon>
        <taxon>Heliantheae</taxon>
        <taxon>Ambrosia</taxon>
    </lineage>
</organism>
<dbReference type="InterPro" id="IPR014038">
    <property type="entry name" value="EF1B_bsu/dsu_GNE"/>
</dbReference>
<dbReference type="AlphaFoldDB" id="A0AAD5DBT3"/>
<name>A0AAD5DBT3_AMBAR</name>
<dbReference type="GO" id="GO:0003746">
    <property type="term" value="F:translation elongation factor activity"/>
    <property type="evidence" value="ECO:0007669"/>
    <property type="project" value="UniProtKB-KW"/>
</dbReference>
<dbReference type="Pfam" id="PF00736">
    <property type="entry name" value="EF1_GNE"/>
    <property type="match status" value="1"/>
</dbReference>
<evidence type="ECO:0000313" key="6">
    <source>
        <dbReference type="Proteomes" id="UP001206925"/>
    </source>
</evidence>
<proteinExistence type="inferred from homology"/>
<dbReference type="GO" id="GO:0005085">
    <property type="term" value="F:guanyl-nucleotide exchange factor activity"/>
    <property type="evidence" value="ECO:0007669"/>
    <property type="project" value="TreeGrafter"/>
</dbReference>
<dbReference type="GO" id="GO:0005829">
    <property type="term" value="C:cytosol"/>
    <property type="evidence" value="ECO:0007669"/>
    <property type="project" value="TreeGrafter"/>
</dbReference>
<comment type="similarity">
    <text evidence="1">Belongs to the EF-1-beta/EF-1-delta family.</text>
</comment>
<evidence type="ECO:0000256" key="2">
    <source>
        <dbReference type="ARBA" id="ARBA00022768"/>
    </source>
</evidence>
<keyword evidence="6" id="KW-1185">Reference proteome</keyword>
<evidence type="ECO:0000259" key="4">
    <source>
        <dbReference type="Pfam" id="PF00736"/>
    </source>
</evidence>
<evidence type="ECO:0000256" key="1">
    <source>
        <dbReference type="ARBA" id="ARBA00007411"/>
    </source>
</evidence>
<evidence type="ECO:0000313" key="5">
    <source>
        <dbReference type="EMBL" id="KAI7758303.1"/>
    </source>
</evidence>
<comment type="caution">
    <text evidence="5">The sequence shown here is derived from an EMBL/GenBank/DDBJ whole genome shotgun (WGS) entry which is preliminary data.</text>
</comment>